<dbReference type="GO" id="GO:0000423">
    <property type="term" value="P:mitophagy"/>
    <property type="evidence" value="ECO:0007669"/>
    <property type="project" value="UniProtKB-ARBA"/>
</dbReference>
<gene>
    <name evidence="4" type="ORF">DSTB1V02_LOCUS2869</name>
</gene>
<dbReference type="FunFam" id="3.30.70.100:FF:000003">
    <property type="entry name" value="Protein NipSnap homolog 2"/>
    <property type="match status" value="1"/>
</dbReference>
<dbReference type="InterPro" id="IPR051557">
    <property type="entry name" value="NipSnap_domain"/>
</dbReference>
<dbReference type="PANTHER" id="PTHR21017">
    <property type="entry name" value="NIPSNAP-RELATED"/>
    <property type="match status" value="1"/>
</dbReference>
<feature type="domain" description="NIPSNAP" evidence="3">
    <location>
        <begin position="199"/>
        <end position="296"/>
    </location>
</feature>
<feature type="domain" description="NIPSNAP" evidence="3">
    <location>
        <begin position="86"/>
        <end position="186"/>
    </location>
</feature>
<evidence type="ECO:0000256" key="2">
    <source>
        <dbReference type="SAM" id="MobiDB-lite"/>
    </source>
</evidence>
<comment type="similarity">
    <text evidence="1">Belongs to the NipSnap family.</text>
</comment>
<dbReference type="InterPro" id="IPR012577">
    <property type="entry name" value="NIPSNAP"/>
</dbReference>
<evidence type="ECO:0000259" key="3">
    <source>
        <dbReference type="Pfam" id="PF07978"/>
    </source>
</evidence>
<name>A0A7R8X2Q2_9CRUS</name>
<evidence type="ECO:0000256" key="1">
    <source>
        <dbReference type="ARBA" id="ARBA00005291"/>
    </source>
</evidence>
<proteinExistence type="inferred from homology"/>
<dbReference type="Pfam" id="PF07978">
    <property type="entry name" value="NIPSNAP"/>
    <property type="match status" value="2"/>
</dbReference>
<dbReference type="EMBL" id="LR899855">
    <property type="protein sequence ID" value="CAD7242928.1"/>
    <property type="molecule type" value="Genomic_DNA"/>
</dbReference>
<evidence type="ECO:0000313" key="5">
    <source>
        <dbReference type="Proteomes" id="UP000677054"/>
    </source>
</evidence>
<protein>
    <recommendedName>
        <fullName evidence="3">NIPSNAP domain-containing protein</fullName>
    </recommendedName>
</protein>
<dbReference type="AlphaFoldDB" id="A0A7R8X2Q2"/>
<organism evidence="4">
    <name type="scientific">Darwinula stevensoni</name>
    <dbReference type="NCBI Taxonomy" id="69355"/>
    <lineage>
        <taxon>Eukaryota</taxon>
        <taxon>Metazoa</taxon>
        <taxon>Ecdysozoa</taxon>
        <taxon>Arthropoda</taxon>
        <taxon>Crustacea</taxon>
        <taxon>Oligostraca</taxon>
        <taxon>Ostracoda</taxon>
        <taxon>Podocopa</taxon>
        <taxon>Podocopida</taxon>
        <taxon>Darwinulocopina</taxon>
        <taxon>Darwinuloidea</taxon>
        <taxon>Darwinulidae</taxon>
        <taxon>Darwinula</taxon>
    </lineage>
</organism>
<dbReference type="SUPFAM" id="SSF54909">
    <property type="entry name" value="Dimeric alpha+beta barrel"/>
    <property type="match status" value="2"/>
</dbReference>
<dbReference type="InterPro" id="IPR011008">
    <property type="entry name" value="Dimeric_a/b-barrel"/>
</dbReference>
<dbReference type="Proteomes" id="UP000677054">
    <property type="component" value="Unassembled WGS sequence"/>
</dbReference>
<dbReference type="Gene3D" id="3.30.70.100">
    <property type="match status" value="2"/>
</dbReference>
<keyword evidence="5" id="KW-1185">Reference proteome</keyword>
<dbReference type="EMBL" id="CAJPEV010000338">
    <property type="protein sequence ID" value="CAG0884176.1"/>
    <property type="molecule type" value="Genomic_DNA"/>
</dbReference>
<feature type="compositionally biased region" description="Basic and acidic residues" evidence="2">
    <location>
        <begin position="37"/>
        <end position="55"/>
    </location>
</feature>
<accession>A0A7R8X2Q2</accession>
<dbReference type="OrthoDB" id="10262843at2759"/>
<reference evidence="4" key="1">
    <citation type="submission" date="2020-11" db="EMBL/GenBank/DDBJ databases">
        <authorList>
            <person name="Tran Van P."/>
        </authorList>
    </citation>
    <scope>NUCLEOTIDE SEQUENCE</scope>
</reference>
<dbReference type="GO" id="GO:0005739">
    <property type="term" value="C:mitochondrion"/>
    <property type="evidence" value="ECO:0007669"/>
    <property type="project" value="TreeGrafter"/>
</dbReference>
<feature type="region of interest" description="Disordered" evidence="2">
    <location>
        <begin position="30"/>
        <end position="55"/>
    </location>
</feature>
<dbReference type="PANTHER" id="PTHR21017:SF17">
    <property type="entry name" value="PROTEIN NIPSNAP"/>
    <property type="match status" value="1"/>
</dbReference>
<evidence type="ECO:0000313" key="4">
    <source>
        <dbReference type="EMBL" id="CAD7242928.1"/>
    </source>
</evidence>
<sequence>MATVSAWKLLTSSKVCRCVKSDLFPRALQGKRSYSTKSDEPKPEESGFKEEPDSDKTGWLSKFLSRKIEPTKESHSRLLSEKDIIYELQTHNVKPSKMDPYIQKYAEYVKAISTRGDVKKELVGSWIVGVGDLDQCLHLWKYPGGYSSVDESAKTLRSDPEYVQLKRERTPYLRSRRCQYLLHFSFWPPITPRQGHNLYEIRSYTLRPGSMIEWGNNWARGINFRRSNEAPFAGFFSQVGVLYQVHHIWLYSSLLSRKETREVAWQQPGWDRCVSHTVPLIKHMESRILLPTPFSPTQ</sequence>